<accession>A0A2R4N9C3</accession>
<sequence length="100" mass="10924">MGSHVQWPTLSIPPHVCERRIFYILQGLQEAGRQGPLQIARAVAVYIQLESRFRARIVPVLSNSNLCSAGRSLEPFQGVPCHFSGQSSRLANSSPHLSGG</sequence>
<reference evidence="1" key="1">
    <citation type="journal article" date="2018" name="Sci. Rep.">
        <title>Analysis of DNAs associated with coconut foliar decay disease implicates a unique single-stranded DNA virus representing a new taxon.</title>
        <authorList>
            <person name="Gronenborn B."/>
            <person name="Randles J.W."/>
            <person name="Knierim D."/>
            <person name="Barriere Q."/>
            <person name="Vetten H.J."/>
            <person name="Warthmann N."/>
            <person name="Cornu D."/>
            <person name="Sileye T."/>
            <person name="Winter S."/>
            <person name="Timchenko T."/>
        </authorList>
    </citation>
    <scope>NUCLEOTIDE SEQUENCE</scope>
    <source>
        <strain evidence="1">CFDA5-[VU-89]</strain>
    </source>
</reference>
<organism evidence="1">
    <name type="scientific">Coconut foliar decay alphasatellite 5</name>
    <dbReference type="NCBI Taxonomy" id="2161878"/>
    <lineage>
        <taxon>Viruses</taxon>
        <taxon>Viruses incertae sedis</taxon>
        <taxon>Alphasatellitidae</taxon>
        <taxon>Petromoalphasatellitinae</taxon>
        <taxon>Cocosatellite</taxon>
        <taxon>Cocosatellite popo</taxon>
    </lineage>
</organism>
<proteinExistence type="predicted"/>
<dbReference type="Proteomes" id="UP000680214">
    <property type="component" value="Segment"/>
</dbReference>
<dbReference type="GeneID" id="65102657"/>
<name>A0A2R4N9C3_9VIRU</name>
<protein>
    <submittedName>
        <fullName evidence="1">Uncharacterized protein</fullName>
    </submittedName>
</protein>
<evidence type="ECO:0000313" key="2">
    <source>
        <dbReference type="Proteomes" id="UP000680214"/>
    </source>
</evidence>
<keyword evidence="2" id="KW-1185">Reference proteome</keyword>
<dbReference type="RefSeq" id="YP_010087374.1">
    <property type="nucleotide sequence ID" value="NC_055553.1"/>
</dbReference>
<dbReference type="KEGG" id="vg:65102657"/>
<evidence type="ECO:0000313" key="1">
    <source>
        <dbReference type="EMBL" id="AVX29434.1"/>
    </source>
</evidence>
<dbReference type="EMBL" id="MF926430">
    <property type="protein sequence ID" value="AVX29434.1"/>
    <property type="molecule type" value="Genomic_DNA"/>
</dbReference>